<sequence>MKEKIETYFSGISDKISSIRNANKEIELLEAPRFSVFDYINADENKLSDIIADLLTPQGKHGQGNVFLLEFLKLINLENIDPGKLRNVRREASTRLINQTQRRMDILIEFNNQAIMIENKPWAADQYKQLSDYRDHLYREYRENFTIVYLASRDGGPSEESIPKNELNELIEKSQFIQISFDKGLVAWIERCLEKCKPQNVKHFLNDFKLYLVNNFNTKTA</sequence>
<keyword evidence="2" id="KW-1185">Reference proteome</keyword>
<reference evidence="1 2" key="1">
    <citation type="submission" date="2018-05" db="EMBL/GenBank/DDBJ databases">
        <title>Chitinophaga sp. K3CV102501T nov., isolated from isolated from a monsoon evergreen broad-leaved forest soil.</title>
        <authorList>
            <person name="Lv Y."/>
        </authorList>
    </citation>
    <scope>NUCLEOTIDE SEQUENCE [LARGE SCALE GENOMIC DNA]</scope>
    <source>
        <strain evidence="1 2">GDMCC 1.1325</strain>
    </source>
</reference>
<evidence type="ECO:0008006" key="3">
    <source>
        <dbReference type="Google" id="ProtNLM"/>
    </source>
</evidence>
<dbReference type="InterPro" id="IPR029470">
    <property type="entry name" value="PDDEXK_4"/>
</dbReference>
<accession>A0A365XXR0</accession>
<gene>
    <name evidence="1" type="ORF">DF182_28975</name>
</gene>
<name>A0A365XXR0_9BACT</name>
<evidence type="ECO:0000313" key="2">
    <source>
        <dbReference type="Proteomes" id="UP000253410"/>
    </source>
</evidence>
<organism evidence="1 2">
    <name type="scientific">Chitinophaga flava</name>
    <dbReference type="NCBI Taxonomy" id="2259036"/>
    <lineage>
        <taxon>Bacteria</taxon>
        <taxon>Pseudomonadati</taxon>
        <taxon>Bacteroidota</taxon>
        <taxon>Chitinophagia</taxon>
        <taxon>Chitinophagales</taxon>
        <taxon>Chitinophagaceae</taxon>
        <taxon>Chitinophaga</taxon>
    </lineage>
</organism>
<protein>
    <recommendedName>
        <fullName evidence="3">PD-(D/E)XK nuclease superfamily protein</fullName>
    </recommendedName>
</protein>
<dbReference type="AlphaFoldDB" id="A0A365XXR0"/>
<dbReference type="EMBL" id="QFFJ01000002">
    <property type="protein sequence ID" value="RBL90494.1"/>
    <property type="molecule type" value="Genomic_DNA"/>
</dbReference>
<evidence type="ECO:0000313" key="1">
    <source>
        <dbReference type="EMBL" id="RBL90494.1"/>
    </source>
</evidence>
<dbReference type="RefSeq" id="WP_113619240.1">
    <property type="nucleotide sequence ID" value="NZ_QFFJ01000002.1"/>
</dbReference>
<comment type="caution">
    <text evidence="1">The sequence shown here is derived from an EMBL/GenBank/DDBJ whole genome shotgun (WGS) entry which is preliminary data.</text>
</comment>
<dbReference type="OrthoDB" id="6346224at2"/>
<dbReference type="Proteomes" id="UP000253410">
    <property type="component" value="Unassembled WGS sequence"/>
</dbReference>
<dbReference type="Pfam" id="PF14281">
    <property type="entry name" value="PDDEXK_4"/>
    <property type="match status" value="1"/>
</dbReference>
<proteinExistence type="predicted"/>